<keyword evidence="1" id="KW-0472">Membrane</keyword>
<keyword evidence="1" id="KW-1133">Transmembrane helix</keyword>
<dbReference type="EMBL" id="MN549361">
    <property type="protein sequence ID" value="QGZ14319.1"/>
    <property type="molecule type" value="Genomic_DNA"/>
</dbReference>
<dbReference type="Proteomes" id="UP000433502">
    <property type="component" value="Segment"/>
</dbReference>
<feature type="transmembrane region" description="Helical" evidence="1">
    <location>
        <begin position="38"/>
        <end position="56"/>
    </location>
</feature>
<organism evidence="2 3">
    <name type="scientific">Rhizobium phage RL2RES</name>
    <dbReference type="NCBI Taxonomy" id="103371"/>
    <lineage>
        <taxon>Viruses</taxon>
        <taxon>Duplodnaviria</taxon>
        <taxon>Heunggongvirae</taxon>
        <taxon>Uroviricota</taxon>
        <taxon>Caudoviricetes</taxon>
        <taxon>Pootjesviridae</taxon>
        <taxon>Innesvirus</taxon>
        <taxon>Innesvirus RL2RES</taxon>
    </lineage>
</organism>
<evidence type="ECO:0000256" key="1">
    <source>
        <dbReference type="SAM" id="Phobius"/>
    </source>
</evidence>
<protein>
    <submittedName>
        <fullName evidence="2">Uncharacterized protein</fullName>
    </submittedName>
</protein>
<accession>A0A6B9J1M3</accession>
<reference evidence="2 3" key="1">
    <citation type="submission" date="2019-10" db="EMBL/GenBank/DDBJ databases">
        <title>Complete genome sequence of bacteriophage vB_RLeM_RL2RES.</title>
        <authorList>
            <person name="Gunathilake D."/>
            <person name="Bhat S."/>
            <person name="Yost C.K."/>
            <person name="Hynes M.F."/>
        </authorList>
    </citation>
    <scope>NUCLEOTIDE SEQUENCE [LARGE SCALE GENOMIC DNA]</scope>
</reference>
<proteinExistence type="predicted"/>
<keyword evidence="3" id="KW-1185">Reference proteome</keyword>
<evidence type="ECO:0000313" key="2">
    <source>
        <dbReference type="EMBL" id="QGZ14319.1"/>
    </source>
</evidence>
<name>A0A6B9J1M3_9CAUD</name>
<evidence type="ECO:0000313" key="3">
    <source>
        <dbReference type="Proteomes" id="UP000433502"/>
    </source>
</evidence>
<keyword evidence="1" id="KW-0812">Transmembrane</keyword>
<gene>
    <name evidence="2" type="ORF">RL2RES_134</name>
</gene>
<feature type="transmembrane region" description="Helical" evidence="1">
    <location>
        <begin position="6"/>
        <end position="26"/>
    </location>
</feature>
<sequence>MTWQQGMVNFLTIIFGIIAGALFNNLGEAPDLTMGQRYFYFAGFIVSMIIVLYSLYKASNEMFGDDDDLTPA</sequence>